<comment type="caution">
    <text evidence="2">The sequence shown here is derived from an EMBL/GenBank/DDBJ whole genome shotgun (WGS) entry which is preliminary data.</text>
</comment>
<organism evidence="2 3">
    <name type="scientific">Tetraparma gracilis</name>
    <dbReference type="NCBI Taxonomy" id="2962635"/>
    <lineage>
        <taxon>Eukaryota</taxon>
        <taxon>Sar</taxon>
        <taxon>Stramenopiles</taxon>
        <taxon>Ochrophyta</taxon>
        <taxon>Bolidophyceae</taxon>
        <taxon>Parmales</taxon>
        <taxon>Triparmaceae</taxon>
        <taxon>Tetraparma</taxon>
    </lineage>
</organism>
<name>A0ABQ6MVV3_9STRA</name>
<reference evidence="2 3" key="1">
    <citation type="journal article" date="2023" name="Commun. Biol.">
        <title>Genome analysis of Parmales, the sister group of diatoms, reveals the evolutionary specialization of diatoms from phago-mixotrophs to photoautotrophs.</title>
        <authorList>
            <person name="Ban H."/>
            <person name="Sato S."/>
            <person name="Yoshikawa S."/>
            <person name="Yamada K."/>
            <person name="Nakamura Y."/>
            <person name="Ichinomiya M."/>
            <person name="Sato N."/>
            <person name="Blanc-Mathieu R."/>
            <person name="Endo H."/>
            <person name="Kuwata A."/>
            <person name="Ogata H."/>
        </authorList>
    </citation>
    <scope>NUCLEOTIDE SEQUENCE [LARGE SCALE GENOMIC DNA]</scope>
</reference>
<keyword evidence="1" id="KW-1133">Transmembrane helix</keyword>
<feature type="transmembrane region" description="Helical" evidence="1">
    <location>
        <begin position="386"/>
        <end position="407"/>
    </location>
</feature>
<accession>A0ABQ6MVV3</accession>
<feature type="transmembrane region" description="Helical" evidence="1">
    <location>
        <begin position="185"/>
        <end position="202"/>
    </location>
</feature>
<feature type="transmembrane region" description="Helical" evidence="1">
    <location>
        <begin position="297"/>
        <end position="316"/>
    </location>
</feature>
<proteinExistence type="predicted"/>
<keyword evidence="1" id="KW-0812">Transmembrane</keyword>
<feature type="transmembrane region" description="Helical" evidence="1">
    <location>
        <begin position="328"/>
        <end position="349"/>
    </location>
</feature>
<evidence type="ECO:0000313" key="3">
    <source>
        <dbReference type="Proteomes" id="UP001165060"/>
    </source>
</evidence>
<keyword evidence="1" id="KW-0472">Membrane</keyword>
<evidence type="ECO:0000313" key="2">
    <source>
        <dbReference type="EMBL" id="GMI33540.1"/>
    </source>
</evidence>
<feature type="transmembrane region" description="Helical" evidence="1">
    <location>
        <begin position="142"/>
        <end position="165"/>
    </location>
</feature>
<sequence length="458" mass="49600">MTPSFSSPPLLPAPPAPEPSRLPVAAASLLIVAHAALIAYSLCINWSSTDVLVDTPGRDGEIEQISIPLYPSTFWTNVDNFESSGAWPLAYLLVLTGVGQPAIKSLVLPLLLLPSLLLLRGKSRSALLTPARRRKVLLTQELTSKLTTTTSNVGVLMLSIITLTFHLQADPRLHAVASTDTDWGTVLYLYGSVLSCVAVSLLRDLHTAALPAPPTPSPKAKRGMLGTLSLLLIFLFLIPTCTLPLVRFEYSGVAAALIDDADETAEGKLMRELKIYDIGRNLYNDTPEKFIAYNNTFFFYLTCFVCPLIALLAAAAHRQTPSPTLLRITRYSFALSCIDTLVVAMVFAAPEIELIAAWVFDGTQLCEVLASDTDSVCLSIRGRVLAGGWCAAALAFFFDVFVFATLWEEGRREDDEERRAREAGGGAVDRVEGEVVRDVGLGGGEARGEEGARLIVKF</sequence>
<feature type="transmembrane region" description="Helical" evidence="1">
    <location>
        <begin position="223"/>
        <end position="246"/>
    </location>
</feature>
<keyword evidence="3" id="KW-1185">Reference proteome</keyword>
<evidence type="ECO:0000256" key="1">
    <source>
        <dbReference type="SAM" id="Phobius"/>
    </source>
</evidence>
<protein>
    <submittedName>
        <fullName evidence="2">Uncharacterized protein</fullName>
    </submittedName>
</protein>
<feature type="transmembrane region" description="Helical" evidence="1">
    <location>
        <begin position="21"/>
        <end position="42"/>
    </location>
</feature>
<dbReference type="EMBL" id="BRYB01000591">
    <property type="protein sequence ID" value="GMI33540.1"/>
    <property type="molecule type" value="Genomic_DNA"/>
</dbReference>
<gene>
    <name evidence="2" type="ORF">TeGR_g12123</name>
</gene>
<dbReference type="Proteomes" id="UP001165060">
    <property type="component" value="Unassembled WGS sequence"/>
</dbReference>